<sequence>MASQQSQADEIIKKLTQLAPDLSGDDASKVRKEVIDLSRQLAATLEQPENTALELACAPLMTTAARVAVQLNLFKYIADRNSPITSEELASVSGAEELLIVRILRPLAAIGFVREVAIKKWDATPITTVMAAEEMAAGYRYVGQLIVSSATQAPKYFAEAGYRCPTDPRDGLMQYAHHTKMTVFELLASMPSTFKDFNIFMGNTMGARHYWVDWYPVEASVLDGATDQSALLVDVGGGKGHDLLAFNTKYPGRGRLVLQDLPPVINATGSVDPIETMGYDFFAEQPVKGARAYLYHHILHDWSDDKCLEILGKVKKAMKPGYTKLLIHEMIMPEKGASTFYAILDMTMMVFNGGMERTKIQWEDLMRKAGLKVTRIWHSPQEGADGIVEVMVEG</sequence>
<keyword evidence="2" id="KW-1185">Reference proteome</keyword>
<dbReference type="EMBL" id="JAPDGR010000393">
    <property type="protein sequence ID" value="KAJ2990679.1"/>
    <property type="molecule type" value="Genomic_DNA"/>
</dbReference>
<comment type="caution">
    <text evidence="1">The sequence shown here is derived from an EMBL/GenBank/DDBJ whole genome shotgun (WGS) entry which is preliminary data.</text>
</comment>
<gene>
    <name evidence="1" type="ORF">NUW58_g2829</name>
</gene>
<organism evidence="1 2">
    <name type="scientific">Xylaria curta</name>
    <dbReference type="NCBI Taxonomy" id="42375"/>
    <lineage>
        <taxon>Eukaryota</taxon>
        <taxon>Fungi</taxon>
        <taxon>Dikarya</taxon>
        <taxon>Ascomycota</taxon>
        <taxon>Pezizomycotina</taxon>
        <taxon>Sordariomycetes</taxon>
        <taxon>Xylariomycetidae</taxon>
        <taxon>Xylariales</taxon>
        <taxon>Xylariaceae</taxon>
        <taxon>Xylaria</taxon>
    </lineage>
</organism>
<proteinExistence type="predicted"/>
<reference evidence="1" key="1">
    <citation type="submission" date="2022-10" db="EMBL/GenBank/DDBJ databases">
        <title>Genome Sequence of Xylaria curta.</title>
        <authorList>
            <person name="Buettner E."/>
        </authorList>
    </citation>
    <scope>NUCLEOTIDE SEQUENCE</scope>
    <source>
        <strain evidence="1">Babe10</strain>
    </source>
</reference>
<accession>A0ACC1PDP7</accession>
<protein>
    <submittedName>
        <fullName evidence="1">Uncharacterized protein</fullName>
    </submittedName>
</protein>
<evidence type="ECO:0000313" key="1">
    <source>
        <dbReference type="EMBL" id="KAJ2990679.1"/>
    </source>
</evidence>
<evidence type="ECO:0000313" key="2">
    <source>
        <dbReference type="Proteomes" id="UP001143856"/>
    </source>
</evidence>
<name>A0ACC1PDP7_9PEZI</name>
<dbReference type="Proteomes" id="UP001143856">
    <property type="component" value="Unassembled WGS sequence"/>
</dbReference>